<dbReference type="EMBL" id="PVEP01000009">
    <property type="protein sequence ID" value="PQV55474.1"/>
    <property type="molecule type" value="Genomic_DNA"/>
</dbReference>
<accession>A0A2S8S3X1</accession>
<sequence length="218" mass="23140">MSARIPRLPVILLWRPFPVRVTVLGRIGKSVLVAAVWIGLAGFAWAHSFTVSLLVVGENVEENLAEAVRGFLLAADERDGHANETSDGHLGGVDVQILPLPRDAAGLVEGLFGTPDEPTDVVIVLGPEPLASDAARAYRSATTVLQQAVPPDGWDSDDGTDSFVSRYRVAYGATPGVMAATGYHAARRLDVAIRPLDGVVPQDALEDGWRSTASGLPW</sequence>
<evidence type="ECO:0000313" key="2">
    <source>
        <dbReference type="Proteomes" id="UP000238338"/>
    </source>
</evidence>
<dbReference type="AlphaFoldDB" id="A0A2S8S3X1"/>
<gene>
    <name evidence="1" type="ORF">LX70_03436</name>
</gene>
<protein>
    <submittedName>
        <fullName evidence="1">Uncharacterized protein</fullName>
    </submittedName>
</protein>
<name>A0A2S8S3X1_9RHOB</name>
<reference evidence="1 2" key="1">
    <citation type="submission" date="2018-02" db="EMBL/GenBank/DDBJ databases">
        <title>Genomic Encyclopedia of Archaeal and Bacterial Type Strains, Phase II (KMG-II): from individual species to whole genera.</title>
        <authorList>
            <person name="Goeker M."/>
        </authorList>
    </citation>
    <scope>NUCLEOTIDE SEQUENCE [LARGE SCALE GENOMIC DNA]</scope>
    <source>
        <strain evidence="1 2">DSM 18921</strain>
    </source>
</reference>
<dbReference type="Gene3D" id="3.40.50.2300">
    <property type="match status" value="2"/>
</dbReference>
<keyword evidence="2" id="KW-1185">Reference proteome</keyword>
<comment type="caution">
    <text evidence="1">The sequence shown here is derived from an EMBL/GenBank/DDBJ whole genome shotgun (WGS) entry which is preliminary data.</text>
</comment>
<dbReference type="Proteomes" id="UP000238338">
    <property type="component" value="Unassembled WGS sequence"/>
</dbReference>
<proteinExistence type="predicted"/>
<evidence type="ECO:0000313" key="1">
    <source>
        <dbReference type="EMBL" id="PQV55474.1"/>
    </source>
</evidence>
<organism evidence="1 2">
    <name type="scientific">Albidovulum denitrificans</name>
    <dbReference type="NCBI Taxonomy" id="404881"/>
    <lineage>
        <taxon>Bacteria</taxon>
        <taxon>Pseudomonadati</taxon>
        <taxon>Pseudomonadota</taxon>
        <taxon>Alphaproteobacteria</taxon>
        <taxon>Rhodobacterales</taxon>
        <taxon>Paracoccaceae</taxon>
        <taxon>Albidovulum</taxon>
    </lineage>
</organism>